<dbReference type="InterPro" id="IPR007263">
    <property type="entry name" value="DCC1-like"/>
</dbReference>
<evidence type="ECO:0000313" key="2">
    <source>
        <dbReference type="Proteomes" id="UP000267464"/>
    </source>
</evidence>
<organism evidence="1 2">
    <name type="scientific">Piscinibacter terrae</name>
    <dbReference type="NCBI Taxonomy" id="2496871"/>
    <lineage>
        <taxon>Bacteria</taxon>
        <taxon>Pseudomonadati</taxon>
        <taxon>Pseudomonadota</taxon>
        <taxon>Betaproteobacteria</taxon>
        <taxon>Burkholderiales</taxon>
        <taxon>Sphaerotilaceae</taxon>
        <taxon>Piscinibacter</taxon>
    </lineage>
</organism>
<dbReference type="GO" id="GO:0015035">
    <property type="term" value="F:protein-disulfide reductase activity"/>
    <property type="evidence" value="ECO:0007669"/>
    <property type="project" value="InterPro"/>
</dbReference>
<dbReference type="EMBL" id="QUSW01000001">
    <property type="protein sequence ID" value="RQP26304.1"/>
    <property type="molecule type" value="Genomic_DNA"/>
</dbReference>
<dbReference type="Pfam" id="PF04134">
    <property type="entry name" value="DCC1-like"/>
    <property type="match status" value="1"/>
</dbReference>
<proteinExistence type="predicted"/>
<reference evidence="1 2" key="2">
    <citation type="submission" date="2018-12" db="EMBL/GenBank/DDBJ databases">
        <title>Rhizobacter gummiphilus sp. nov., a rubber-degrading bacterium isolated from the soil of a botanical garden in Japan.</title>
        <authorList>
            <person name="Shunsuke S.S."/>
        </authorList>
    </citation>
    <scope>NUCLEOTIDE SEQUENCE [LARGE SCALE GENOMIC DNA]</scope>
    <source>
        <strain evidence="1 2">S-16</strain>
    </source>
</reference>
<dbReference type="PANTHER" id="PTHR34290:SF2">
    <property type="entry name" value="OS04G0668800 PROTEIN"/>
    <property type="match status" value="1"/>
</dbReference>
<accession>A0A3N7HVG3</accession>
<comment type="caution">
    <text evidence="1">The sequence shown here is derived from an EMBL/GenBank/DDBJ whole genome shotgun (WGS) entry which is preliminary data.</text>
</comment>
<sequence length="162" mass="18015">MTGGTVNRTIYPLTLFYDAACPVCSLEMDHLRERNRDERLVFVNIAAPGFDPAIYGVSYADMDAEIHGLCADGTMLRGVEVLRLAYDAADLGWVLRPTGWTPLKPLFDAGYRVFARHRREISRAAAPLIHAIRAARARRKAAEMRACRNGACDIHGHDRSTS</sequence>
<protein>
    <submittedName>
        <fullName evidence="1">DUF393 domain-containing protein</fullName>
    </submittedName>
</protein>
<dbReference type="Proteomes" id="UP000267464">
    <property type="component" value="Unassembled WGS sequence"/>
</dbReference>
<evidence type="ECO:0000313" key="1">
    <source>
        <dbReference type="EMBL" id="RQP26304.1"/>
    </source>
</evidence>
<gene>
    <name evidence="1" type="ORF">DZC73_04555</name>
</gene>
<dbReference type="InterPro" id="IPR044691">
    <property type="entry name" value="DCC1_Trx"/>
</dbReference>
<dbReference type="PANTHER" id="PTHR34290">
    <property type="entry name" value="SI:CH73-390P7.2"/>
    <property type="match status" value="1"/>
</dbReference>
<dbReference type="AlphaFoldDB" id="A0A3N7HVG3"/>
<name>A0A3N7HVG3_9BURK</name>
<keyword evidence="2" id="KW-1185">Reference proteome</keyword>
<reference evidence="1 2" key="1">
    <citation type="submission" date="2018-08" db="EMBL/GenBank/DDBJ databases">
        <authorList>
            <person name="Khan S.A."/>
            <person name="Jeon C.O."/>
            <person name="Chun B.H."/>
            <person name="Jeong S.E."/>
        </authorList>
    </citation>
    <scope>NUCLEOTIDE SEQUENCE [LARGE SCALE GENOMIC DNA]</scope>
    <source>
        <strain evidence="1 2">S-16</strain>
    </source>
</reference>